<protein>
    <submittedName>
        <fullName evidence="7">PARG protein</fullName>
    </submittedName>
</protein>
<dbReference type="InterPro" id="IPR004087">
    <property type="entry name" value="KH_dom"/>
</dbReference>
<evidence type="ECO:0000313" key="8">
    <source>
        <dbReference type="Proteomes" id="UP000604046"/>
    </source>
</evidence>
<dbReference type="InterPro" id="IPR055256">
    <property type="entry name" value="KH_1_KHDC4/BBP-like"/>
</dbReference>
<dbReference type="GO" id="GO:0005634">
    <property type="term" value="C:nucleus"/>
    <property type="evidence" value="ECO:0007669"/>
    <property type="project" value="TreeGrafter"/>
</dbReference>
<name>A0A812Q8C1_9DINO</name>
<gene>
    <name evidence="7" type="primary">PARG</name>
    <name evidence="7" type="ORF">SNAT2548_LOCUS20523</name>
</gene>
<keyword evidence="3" id="KW-0863">Zinc-finger</keyword>
<feature type="active site" evidence="1">
    <location>
        <position position="156"/>
    </location>
</feature>
<keyword evidence="4" id="KW-0694">RNA-binding</keyword>
<dbReference type="SMART" id="SM00343">
    <property type="entry name" value="ZnF_C2HC"/>
    <property type="match status" value="2"/>
</dbReference>
<evidence type="ECO:0000313" key="7">
    <source>
        <dbReference type="EMBL" id="CAE7375671.1"/>
    </source>
</evidence>
<dbReference type="SUPFAM" id="SSF54791">
    <property type="entry name" value="Eukaryotic type KH-domain (KH-domain type I)"/>
    <property type="match status" value="1"/>
</dbReference>
<dbReference type="EMBL" id="CAJNDS010002212">
    <property type="protein sequence ID" value="CAE7375671.1"/>
    <property type="molecule type" value="Genomic_DNA"/>
</dbReference>
<organism evidence="7 8">
    <name type="scientific">Symbiodinium natans</name>
    <dbReference type="NCBI Taxonomy" id="878477"/>
    <lineage>
        <taxon>Eukaryota</taxon>
        <taxon>Sar</taxon>
        <taxon>Alveolata</taxon>
        <taxon>Dinophyceae</taxon>
        <taxon>Suessiales</taxon>
        <taxon>Symbiodiniaceae</taxon>
        <taxon>Symbiodinium</taxon>
    </lineage>
</organism>
<feature type="region of interest" description="Disordered" evidence="5">
    <location>
        <begin position="1"/>
        <end position="20"/>
    </location>
</feature>
<dbReference type="SUPFAM" id="SSF57756">
    <property type="entry name" value="Retrovirus zinc finger-like domains"/>
    <property type="match status" value="1"/>
</dbReference>
<dbReference type="InterPro" id="IPR001878">
    <property type="entry name" value="Znf_CCHC"/>
</dbReference>
<dbReference type="InterPro" id="IPR036875">
    <property type="entry name" value="Znf_CCHC_sf"/>
</dbReference>
<dbReference type="GO" id="GO:0004649">
    <property type="term" value="F:poly(ADP-ribose) glycohydrolase activity"/>
    <property type="evidence" value="ECO:0007669"/>
    <property type="project" value="InterPro"/>
</dbReference>
<feature type="binding site" evidence="2">
    <location>
        <position position="229"/>
    </location>
    <ligand>
        <name>substrate</name>
    </ligand>
</feature>
<dbReference type="GO" id="GO:0005975">
    <property type="term" value="P:carbohydrate metabolic process"/>
    <property type="evidence" value="ECO:0007669"/>
    <property type="project" value="InterPro"/>
</dbReference>
<sequence length="892" mass="98194">MAQRREVRCQSPPSPSYYGSYSGDRFGGGIGRRVGIDEREVLPLPGTGVVRVATFTETHERLREWATAENWKHATEMHKSAYFTRTTNEIQESVLEHVRQHYCSTPYVAEKPITMALFRLTDTEEFEKNRCNRRLQQLPMVVHGVFDEAVEPCIVDFANKRLGGGWLSYGCVQEEILFIERPDFGAMCARSLLEMPDPTKEPLASPFSMEPNEAWVLRGAPRFAKIGWYGRAPKDALTKVRLLDPEEDRRTAPTVVAIDAIKASFEVYSPEHLKLMLRKAYTGFVAVKEDKMLGELEVSTGSWGCGAFFNSEPVMFAIQALAANAAGVRLVYHTLGDGRRLAPAFELLEDAMVRKLTVAEALEALAERIVDVKRTALADGNMARSAIGEEAATHATASNCVGGVIIGARGVNHKRLQEASGCRIFIRGKDIGDKWQTDEELHMPQHVHIEGDTEEQIETATNLIMPLLNPESPEFEYARTHGMQQVAIVNGFTLKKTEQRCGVCGALGHLGFDCPETEAFSYKMADVKCTICGDRGHVASDCKQAAEQHKKDRNLALRGTMGCQGPFPAKVSSEMRKIIVVRHGERLDEADREAWRNLRTHDTQYDPPLTATGWKQSSGAGKQILQDLQRTSTPVACIYSSPTSRTMATAAAIAKELKAPGVTPAYGLNCCAAAKMVGVASRYFGRPADEATMRGVPVSCWPPVGDVEEVHKRNRSSHGFVDTVQELASAHACGEAVVMVTHREGIWEVLKHLHMSPTGKYCSTHYLQYDHDAKKIQLWNPEDHVAESPTGLETAVATLRIGSDESPTTPAKGKGRVLLELPGCSERLWQTPGVAGLWVEGAATVATGEVVELLSSPQASEGEAGDFVFIRKDNGIEGWTPAKHLKPILTFD</sequence>
<dbReference type="Pfam" id="PF05028">
    <property type="entry name" value="PARG_cat_C"/>
    <property type="match status" value="1"/>
</dbReference>
<dbReference type="InterPro" id="IPR007724">
    <property type="entry name" value="Poly_GlycHdrlase"/>
</dbReference>
<dbReference type="SMART" id="SM00855">
    <property type="entry name" value="PGAM"/>
    <property type="match status" value="1"/>
</dbReference>
<dbReference type="GO" id="GO:1990966">
    <property type="term" value="P:ATP generation from poly-ADP-D-ribose"/>
    <property type="evidence" value="ECO:0007669"/>
    <property type="project" value="TreeGrafter"/>
</dbReference>
<dbReference type="GO" id="GO:0003723">
    <property type="term" value="F:RNA binding"/>
    <property type="evidence" value="ECO:0007669"/>
    <property type="project" value="UniProtKB-UniRule"/>
</dbReference>
<evidence type="ECO:0000256" key="2">
    <source>
        <dbReference type="PIRSR" id="PIRSR607724-2"/>
    </source>
</evidence>
<keyword evidence="3" id="KW-0479">Metal-binding</keyword>
<keyword evidence="3" id="KW-0862">Zinc</keyword>
<evidence type="ECO:0000256" key="5">
    <source>
        <dbReference type="SAM" id="MobiDB-lite"/>
    </source>
</evidence>
<feature type="binding site" evidence="2">
    <location>
        <position position="159"/>
    </location>
    <ligand>
        <name>substrate</name>
    </ligand>
</feature>
<dbReference type="InterPro" id="IPR013078">
    <property type="entry name" value="His_Pase_superF_clade-1"/>
</dbReference>
<evidence type="ECO:0000256" key="3">
    <source>
        <dbReference type="PROSITE-ProRule" id="PRU00047"/>
    </source>
</evidence>
<dbReference type="PANTHER" id="PTHR12837:SF0">
    <property type="entry name" value="POLY(ADP-RIBOSE) GLYCOHYDROLASE"/>
    <property type="match status" value="1"/>
</dbReference>
<accession>A0A812Q8C1</accession>
<dbReference type="GO" id="GO:0006282">
    <property type="term" value="P:regulation of DNA repair"/>
    <property type="evidence" value="ECO:0007669"/>
    <property type="project" value="InterPro"/>
</dbReference>
<dbReference type="Pfam" id="PF22675">
    <property type="entry name" value="KH-I_KHDC4-BBP"/>
    <property type="match status" value="1"/>
</dbReference>
<evidence type="ECO:0000259" key="6">
    <source>
        <dbReference type="PROSITE" id="PS50158"/>
    </source>
</evidence>
<dbReference type="OrthoDB" id="6777263at2759"/>
<dbReference type="InterPro" id="IPR046372">
    <property type="entry name" value="PARG_cat_C"/>
</dbReference>
<dbReference type="GO" id="GO:0009225">
    <property type="term" value="P:nucleotide-sugar metabolic process"/>
    <property type="evidence" value="ECO:0007669"/>
    <property type="project" value="TreeGrafter"/>
</dbReference>
<dbReference type="Proteomes" id="UP000604046">
    <property type="component" value="Unassembled WGS sequence"/>
</dbReference>
<dbReference type="GO" id="GO:0005737">
    <property type="term" value="C:cytoplasm"/>
    <property type="evidence" value="ECO:0007669"/>
    <property type="project" value="TreeGrafter"/>
</dbReference>
<dbReference type="PANTHER" id="PTHR12837">
    <property type="entry name" value="POLY ADP-RIBOSE GLYCOHYDROLASE"/>
    <property type="match status" value="1"/>
</dbReference>
<feature type="domain" description="CCHC-type" evidence="6">
    <location>
        <begin position="500"/>
        <end position="516"/>
    </location>
</feature>
<dbReference type="AlphaFoldDB" id="A0A812Q8C1"/>
<dbReference type="InterPro" id="IPR029033">
    <property type="entry name" value="His_PPase_superfam"/>
</dbReference>
<comment type="caution">
    <text evidence="7">The sequence shown here is derived from an EMBL/GenBank/DDBJ whole genome shotgun (WGS) entry which is preliminary data.</text>
</comment>
<proteinExistence type="predicted"/>
<dbReference type="Gene3D" id="3.30.1370.10">
    <property type="entry name" value="K Homology domain, type 1"/>
    <property type="match status" value="1"/>
</dbReference>
<dbReference type="PROSITE" id="PS50158">
    <property type="entry name" value="ZF_CCHC"/>
    <property type="match status" value="2"/>
</dbReference>
<dbReference type="PROSITE" id="PS50084">
    <property type="entry name" value="KH_TYPE_1"/>
    <property type="match status" value="1"/>
</dbReference>
<dbReference type="Pfam" id="PF00098">
    <property type="entry name" value="zf-CCHC"/>
    <property type="match status" value="1"/>
</dbReference>
<reference evidence="7" key="1">
    <citation type="submission" date="2021-02" db="EMBL/GenBank/DDBJ databases">
        <authorList>
            <person name="Dougan E. K."/>
            <person name="Rhodes N."/>
            <person name="Thang M."/>
            <person name="Chan C."/>
        </authorList>
    </citation>
    <scope>NUCLEOTIDE SEQUENCE</scope>
</reference>
<dbReference type="Pfam" id="PF00300">
    <property type="entry name" value="His_Phos_1"/>
    <property type="match status" value="1"/>
</dbReference>
<dbReference type="GO" id="GO:0008270">
    <property type="term" value="F:zinc ion binding"/>
    <property type="evidence" value="ECO:0007669"/>
    <property type="project" value="UniProtKB-KW"/>
</dbReference>
<feature type="domain" description="CCHC-type" evidence="6">
    <location>
        <begin position="528"/>
        <end position="544"/>
    </location>
</feature>
<dbReference type="Gene3D" id="4.10.60.10">
    <property type="entry name" value="Zinc finger, CCHC-type"/>
    <property type="match status" value="1"/>
</dbReference>
<dbReference type="InterPro" id="IPR036612">
    <property type="entry name" value="KH_dom_type_1_sf"/>
</dbReference>
<feature type="binding site" evidence="2">
    <location>
        <position position="173"/>
    </location>
    <ligand>
        <name>substrate</name>
    </ligand>
</feature>
<feature type="active site" evidence="1">
    <location>
        <position position="175"/>
    </location>
</feature>
<dbReference type="SMART" id="SM00322">
    <property type="entry name" value="KH"/>
    <property type="match status" value="1"/>
</dbReference>
<dbReference type="SUPFAM" id="SSF53254">
    <property type="entry name" value="Phosphoglycerate mutase-like"/>
    <property type="match status" value="1"/>
</dbReference>
<dbReference type="CDD" id="cd07040">
    <property type="entry name" value="HP"/>
    <property type="match status" value="1"/>
</dbReference>
<dbReference type="Gene3D" id="3.40.50.1240">
    <property type="entry name" value="Phosphoglycerate mutase-like"/>
    <property type="match status" value="1"/>
</dbReference>
<evidence type="ECO:0000256" key="1">
    <source>
        <dbReference type="PIRSR" id="PIRSR607724-1"/>
    </source>
</evidence>
<feature type="active site" evidence="1">
    <location>
        <position position="174"/>
    </location>
</feature>
<evidence type="ECO:0000256" key="4">
    <source>
        <dbReference type="PROSITE-ProRule" id="PRU00117"/>
    </source>
</evidence>
<keyword evidence="8" id="KW-1185">Reference proteome</keyword>